<feature type="region of interest" description="Disordered" evidence="1">
    <location>
        <begin position="293"/>
        <end position="318"/>
    </location>
</feature>
<evidence type="ECO:0000313" key="2">
    <source>
        <dbReference type="EMBL" id="CAF2105447.1"/>
    </source>
</evidence>
<protein>
    <recommendedName>
        <fullName evidence="4">Reverse transcriptase/retrotransposon-derived protein RNase H-like domain-containing protein</fullName>
    </recommendedName>
</protein>
<dbReference type="InterPro" id="IPR043502">
    <property type="entry name" value="DNA/RNA_pol_sf"/>
</dbReference>
<dbReference type="AlphaFoldDB" id="A0A816U9V0"/>
<dbReference type="Proteomes" id="UP000663824">
    <property type="component" value="Unassembled WGS sequence"/>
</dbReference>
<dbReference type="PANTHER" id="PTHR33064">
    <property type="entry name" value="POL PROTEIN"/>
    <property type="match status" value="1"/>
</dbReference>
<accession>A0A816U9V0</accession>
<evidence type="ECO:0008006" key="4">
    <source>
        <dbReference type="Google" id="ProtNLM"/>
    </source>
</evidence>
<feature type="compositionally biased region" description="Polar residues" evidence="1">
    <location>
        <begin position="302"/>
        <end position="317"/>
    </location>
</feature>
<comment type="caution">
    <text evidence="2">The sequence shown here is derived from an EMBL/GenBank/DDBJ whole genome shotgun (WGS) entry which is preliminary data.</text>
</comment>
<sequence length="366" mass="41966">MLAHDNKVVNEREMLYKNKDNKRNNFVNQLFSSTIDDLNEKNYQADHDDQYRKNYKFLANRQLPKKTQDIIKRNNLTRTTKSLARSLSTLSIANENLLNLPLSSLALTIKPNPLELPHDRKHRQETYDRLNQLIFGIRQQKLKVLNNHRFPLILIKCSIIKNKIDYLGHSIDEYGITPLYDNIKAIRELKLPDYPTLKQANEFIAGALHRVTNLAKNKRHKFIWGDEQQQAVQQLKMITTGPELVLEFPDPDLPFTLSTDASQLGLDELDDSEPELQPIATINFITRSRNYDQAAASDEQTKNTSANSSPKSTTTKIDNTRLRVVTGSNPTSSSTNKLCKILPTHSGFSMTKLKEEQIKDADIQKK</sequence>
<gene>
    <name evidence="2" type="ORF">MBJ925_LOCUS23201</name>
</gene>
<name>A0A816U9V0_9BILA</name>
<proteinExistence type="predicted"/>
<organism evidence="2 3">
    <name type="scientific">Rotaria magnacalcarata</name>
    <dbReference type="NCBI Taxonomy" id="392030"/>
    <lineage>
        <taxon>Eukaryota</taxon>
        <taxon>Metazoa</taxon>
        <taxon>Spiralia</taxon>
        <taxon>Gnathifera</taxon>
        <taxon>Rotifera</taxon>
        <taxon>Eurotatoria</taxon>
        <taxon>Bdelloidea</taxon>
        <taxon>Philodinida</taxon>
        <taxon>Philodinidae</taxon>
        <taxon>Rotaria</taxon>
    </lineage>
</organism>
<dbReference type="PANTHER" id="PTHR33064:SF37">
    <property type="entry name" value="RIBONUCLEASE H"/>
    <property type="match status" value="1"/>
</dbReference>
<dbReference type="InterPro" id="IPR051320">
    <property type="entry name" value="Viral_Replic_Matur_Polypro"/>
</dbReference>
<dbReference type="SUPFAM" id="SSF56672">
    <property type="entry name" value="DNA/RNA polymerases"/>
    <property type="match status" value="1"/>
</dbReference>
<dbReference type="EMBL" id="CAJNRE010011893">
    <property type="protein sequence ID" value="CAF2105447.1"/>
    <property type="molecule type" value="Genomic_DNA"/>
</dbReference>
<evidence type="ECO:0000313" key="3">
    <source>
        <dbReference type="Proteomes" id="UP000663824"/>
    </source>
</evidence>
<reference evidence="2" key="1">
    <citation type="submission" date="2021-02" db="EMBL/GenBank/DDBJ databases">
        <authorList>
            <person name="Nowell W R."/>
        </authorList>
    </citation>
    <scope>NUCLEOTIDE SEQUENCE</scope>
</reference>
<evidence type="ECO:0000256" key="1">
    <source>
        <dbReference type="SAM" id="MobiDB-lite"/>
    </source>
</evidence>